<dbReference type="Proteomes" id="UP000244223">
    <property type="component" value="Unassembled WGS sequence"/>
</dbReference>
<dbReference type="Pfam" id="PF00593">
    <property type="entry name" value="TonB_dep_Rec_b-barrel"/>
    <property type="match status" value="1"/>
</dbReference>
<feature type="chain" id="PRO_5030688956" evidence="10">
    <location>
        <begin position="20"/>
        <end position="758"/>
    </location>
</feature>
<evidence type="ECO:0000313" key="13">
    <source>
        <dbReference type="EMBL" id="PTQ90823.1"/>
    </source>
</evidence>
<evidence type="ECO:0000259" key="12">
    <source>
        <dbReference type="Pfam" id="PF07715"/>
    </source>
</evidence>
<dbReference type="InterPro" id="IPR000531">
    <property type="entry name" value="Beta-barrel_TonB"/>
</dbReference>
<evidence type="ECO:0000256" key="7">
    <source>
        <dbReference type="ARBA" id="ARBA00023237"/>
    </source>
</evidence>
<keyword evidence="14" id="KW-1185">Reference proteome</keyword>
<sequence length="758" mass="86643">MKKLVLAIAILSAFDSASAEDLLFADQDMPVVLSATRLKQALADAPASVTIIDRQMIQQTGVRELPELLRLVPGMVVGYEKGWEAFVSYHGTSADMARRMQVLIDGRSVFQPSLAFVDWIGLPLELEDIDRIEVVRGPNAAAYGANSFLAVVNIITRAPADLPTVRAYTRQGSGGINDNFVSYAGVNNQFSWQLSANQRNDNGYSTFFKKETARDANGEKIFDKDGNAVKVFNPYPYADDKRQKSVYGQLVMETENDGVAKIAFGHSEMLAGEDSETEIVQFLEDPDIETSQNYLNLDLEHNVKNHKLQFQANYSEFNSKQHIRVAAPPEFFLPELRQMFVIDRIFTKAFMDGELGASENDELMGLAYTVLCKLGHPAVPEPLCQSLQATKDDFLASDQELIYGADIDKRETRIELELQDTWSISPSLRLVYGAGLQDSRADSQHYFNGKVENTVWRVFAHGEWEFRPDWRLNVGMMDEHDDYAGHLQSPRVALNWRFLPTHSLRLVTSKAYRTPDLRESKAYWQFYGQAEDRQYSARDGYFPYLGQAPVKGQETCVFSKSYDDGTLVCTNGAPSERIVSREIGYYGEIPAWHLQTDIRVFHDHLELSEHNLEIDDFVIAPLKKHEQRGVELSTQWRPHANWRFMLNYAYDDMSFNNDNNDFVPLHSGNVAAWYDSQEGIQSSVSYVFYNQLYNDYHDGGLYFDRLDLRMAKKWSLHKRQDLELSGVWQIRLTEDNELRRENGAPRDRMWLGLTYTYD</sequence>
<keyword evidence="2 8" id="KW-0813">Transport</keyword>
<organism evidence="13 14">
    <name type="scientific">Agitococcus lubricus</name>
    <dbReference type="NCBI Taxonomy" id="1077255"/>
    <lineage>
        <taxon>Bacteria</taxon>
        <taxon>Pseudomonadati</taxon>
        <taxon>Pseudomonadota</taxon>
        <taxon>Gammaproteobacteria</taxon>
        <taxon>Moraxellales</taxon>
        <taxon>Moraxellaceae</taxon>
        <taxon>Agitococcus</taxon>
    </lineage>
</organism>
<keyword evidence="13" id="KW-0675">Receptor</keyword>
<comment type="similarity">
    <text evidence="8 9">Belongs to the TonB-dependent receptor family.</text>
</comment>
<feature type="signal peptide" evidence="10">
    <location>
        <begin position="1"/>
        <end position="19"/>
    </location>
</feature>
<dbReference type="Gene3D" id="2.40.170.20">
    <property type="entry name" value="TonB-dependent receptor, beta-barrel domain"/>
    <property type="match status" value="1"/>
</dbReference>
<keyword evidence="5 9" id="KW-0798">TonB box</keyword>
<evidence type="ECO:0000256" key="5">
    <source>
        <dbReference type="ARBA" id="ARBA00023077"/>
    </source>
</evidence>
<dbReference type="InterPro" id="IPR037066">
    <property type="entry name" value="Plug_dom_sf"/>
</dbReference>
<evidence type="ECO:0000256" key="8">
    <source>
        <dbReference type="PROSITE-ProRule" id="PRU01360"/>
    </source>
</evidence>
<dbReference type="GO" id="GO:0009279">
    <property type="term" value="C:cell outer membrane"/>
    <property type="evidence" value="ECO:0007669"/>
    <property type="project" value="UniProtKB-SubCell"/>
</dbReference>
<dbReference type="Pfam" id="PF07715">
    <property type="entry name" value="Plug"/>
    <property type="match status" value="1"/>
</dbReference>
<evidence type="ECO:0000256" key="10">
    <source>
        <dbReference type="SAM" id="SignalP"/>
    </source>
</evidence>
<evidence type="ECO:0000256" key="4">
    <source>
        <dbReference type="ARBA" id="ARBA00022692"/>
    </source>
</evidence>
<dbReference type="EMBL" id="QAON01000002">
    <property type="protein sequence ID" value="PTQ90823.1"/>
    <property type="molecule type" value="Genomic_DNA"/>
</dbReference>
<comment type="caution">
    <text evidence="13">The sequence shown here is derived from an EMBL/GenBank/DDBJ whole genome shotgun (WGS) entry which is preliminary data.</text>
</comment>
<dbReference type="GO" id="GO:0015344">
    <property type="term" value="F:siderophore uptake transmembrane transporter activity"/>
    <property type="evidence" value="ECO:0007669"/>
    <property type="project" value="TreeGrafter"/>
</dbReference>
<dbReference type="GO" id="GO:0044718">
    <property type="term" value="P:siderophore transmembrane transport"/>
    <property type="evidence" value="ECO:0007669"/>
    <property type="project" value="TreeGrafter"/>
</dbReference>
<dbReference type="InterPro" id="IPR012910">
    <property type="entry name" value="Plug_dom"/>
</dbReference>
<dbReference type="PANTHER" id="PTHR30069">
    <property type="entry name" value="TONB-DEPENDENT OUTER MEMBRANE RECEPTOR"/>
    <property type="match status" value="1"/>
</dbReference>
<comment type="subcellular location">
    <subcellularLocation>
        <location evidence="1 8">Cell outer membrane</location>
        <topology evidence="1 8">Multi-pass membrane protein</topology>
    </subcellularLocation>
</comment>
<evidence type="ECO:0000259" key="11">
    <source>
        <dbReference type="Pfam" id="PF00593"/>
    </source>
</evidence>
<dbReference type="Gene3D" id="2.170.130.10">
    <property type="entry name" value="TonB-dependent receptor, plug domain"/>
    <property type="match status" value="1"/>
</dbReference>
<reference evidence="13 14" key="1">
    <citation type="submission" date="2018-04" db="EMBL/GenBank/DDBJ databases">
        <title>Genomic Encyclopedia of Archaeal and Bacterial Type Strains, Phase II (KMG-II): from individual species to whole genera.</title>
        <authorList>
            <person name="Goeker M."/>
        </authorList>
    </citation>
    <scope>NUCLEOTIDE SEQUENCE [LARGE SCALE GENOMIC DNA]</scope>
    <source>
        <strain evidence="13 14">DSM 5822</strain>
    </source>
</reference>
<keyword evidence="3 8" id="KW-1134">Transmembrane beta strand</keyword>
<dbReference type="RefSeq" id="WP_107864663.1">
    <property type="nucleotide sequence ID" value="NZ_QAON01000002.1"/>
</dbReference>
<accession>A0A2T5J2R8</accession>
<feature type="domain" description="TonB-dependent receptor-like beta-barrel" evidence="11">
    <location>
        <begin position="289"/>
        <end position="697"/>
    </location>
</feature>
<evidence type="ECO:0000256" key="1">
    <source>
        <dbReference type="ARBA" id="ARBA00004571"/>
    </source>
</evidence>
<dbReference type="PANTHER" id="PTHR30069:SF27">
    <property type="entry name" value="BLL4766 PROTEIN"/>
    <property type="match status" value="1"/>
</dbReference>
<keyword evidence="4 8" id="KW-0812">Transmembrane</keyword>
<gene>
    <name evidence="13" type="ORF">C8N29_102223</name>
</gene>
<keyword evidence="10" id="KW-0732">Signal</keyword>
<keyword evidence="6 8" id="KW-0472">Membrane</keyword>
<proteinExistence type="inferred from homology"/>
<name>A0A2T5J2R8_9GAMM</name>
<dbReference type="InterPro" id="IPR036942">
    <property type="entry name" value="Beta-barrel_TonB_sf"/>
</dbReference>
<evidence type="ECO:0000256" key="9">
    <source>
        <dbReference type="RuleBase" id="RU003357"/>
    </source>
</evidence>
<evidence type="ECO:0000256" key="6">
    <source>
        <dbReference type="ARBA" id="ARBA00023136"/>
    </source>
</evidence>
<evidence type="ECO:0000313" key="14">
    <source>
        <dbReference type="Proteomes" id="UP000244223"/>
    </source>
</evidence>
<dbReference type="OrthoDB" id="337377at2"/>
<dbReference type="InterPro" id="IPR039426">
    <property type="entry name" value="TonB-dep_rcpt-like"/>
</dbReference>
<dbReference type="PROSITE" id="PS52016">
    <property type="entry name" value="TONB_DEPENDENT_REC_3"/>
    <property type="match status" value="1"/>
</dbReference>
<keyword evidence="7 8" id="KW-0998">Cell outer membrane</keyword>
<dbReference type="AlphaFoldDB" id="A0A2T5J2R8"/>
<dbReference type="SUPFAM" id="SSF56935">
    <property type="entry name" value="Porins"/>
    <property type="match status" value="1"/>
</dbReference>
<evidence type="ECO:0000256" key="2">
    <source>
        <dbReference type="ARBA" id="ARBA00022448"/>
    </source>
</evidence>
<protein>
    <submittedName>
        <fullName evidence="13">Iron complex outermembrane receptor protein</fullName>
    </submittedName>
</protein>
<feature type="domain" description="TonB-dependent receptor plug" evidence="12">
    <location>
        <begin position="42"/>
        <end position="148"/>
    </location>
</feature>
<evidence type="ECO:0000256" key="3">
    <source>
        <dbReference type="ARBA" id="ARBA00022452"/>
    </source>
</evidence>